<accession>A0A1Q3AWU5</accession>
<dbReference type="InParanoid" id="A0A1Q3AWU5"/>
<feature type="region of interest" description="Disordered" evidence="1">
    <location>
        <begin position="132"/>
        <end position="174"/>
    </location>
</feature>
<feature type="domain" description="DUF3444" evidence="2">
    <location>
        <begin position="239"/>
        <end position="321"/>
    </location>
</feature>
<organism evidence="3 4">
    <name type="scientific">Cephalotus follicularis</name>
    <name type="common">Albany pitcher plant</name>
    <dbReference type="NCBI Taxonomy" id="3775"/>
    <lineage>
        <taxon>Eukaryota</taxon>
        <taxon>Viridiplantae</taxon>
        <taxon>Streptophyta</taxon>
        <taxon>Embryophyta</taxon>
        <taxon>Tracheophyta</taxon>
        <taxon>Spermatophyta</taxon>
        <taxon>Magnoliopsida</taxon>
        <taxon>eudicotyledons</taxon>
        <taxon>Gunneridae</taxon>
        <taxon>Pentapetalae</taxon>
        <taxon>rosids</taxon>
        <taxon>fabids</taxon>
        <taxon>Oxalidales</taxon>
        <taxon>Cephalotaceae</taxon>
        <taxon>Cephalotus</taxon>
    </lineage>
</organism>
<dbReference type="AlphaFoldDB" id="A0A1Q3AWU5"/>
<reference evidence="4" key="1">
    <citation type="submission" date="2016-04" db="EMBL/GenBank/DDBJ databases">
        <title>Cephalotus genome sequencing.</title>
        <authorList>
            <person name="Fukushima K."/>
            <person name="Hasebe M."/>
            <person name="Fang X."/>
        </authorList>
    </citation>
    <scope>NUCLEOTIDE SEQUENCE [LARGE SCALE GENOMIC DNA]</scope>
    <source>
        <strain evidence="4">cv. St1</strain>
    </source>
</reference>
<sequence>MNQIIAEADNMIMHNDYANAREKLLQARKLFPAIKNIDSMLTVCDILSAGSIKFPGFGIDHYWILQLMPSCTLPNVRCHYLKLFSLLQSIKTFRGTKLALEHLQDALSVLSDPKKRSEFDFKRGSSRENYATSNVQASFGQSRSDKETVNTAQSSSEYNRNSPSQISNRNNNPAERLSKCGSISVIKQSTEVTFQEPDHLSAVLNSGGIDISTDSINLLTAAQPIRLEGNLEGLMQKRPCQDFYNFENDRRPEQFEAGQIWAAYYRANLHHNNRYALIKSKSQEEVCVTWLKPIPITRSERRWCESGLPVSCGSFRLNPEMCEEVS</sequence>
<dbReference type="Pfam" id="PF11926">
    <property type="entry name" value="DUF3444"/>
    <property type="match status" value="1"/>
</dbReference>
<dbReference type="InterPro" id="IPR024593">
    <property type="entry name" value="DUF3444"/>
</dbReference>
<evidence type="ECO:0000259" key="2">
    <source>
        <dbReference type="Pfam" id="PF11926"/>
    </source>
</evidence>
<protein>
    <submittedName>
        <fullName evidence="3">DUF3444 domain-containing protein</fullName>
    </submittedName>
</protein>
<dbReference type="PANTHER" id="PTHR47374:SF10">
    <property type="entry name" value="HEAT SHOCK N-TERMINAL DOMAIN-CONTAINING PROTEIN, PUTATIVE-RELATED"/>
    <property type="match status" value="1"/>
</dbReference>
<evidence type="ECO:0000313" key="3">
    <source>
        <dbReference type="EMBL" id="GAV60189.1"/>
    </source>
</evidence>
<dbReference type="EMBL" id="BDDD01000137">
    <property type="protein sequence ID" value="GAV60189.1"/>
    <property type="molecule type" value="Genomic_DNA"/>
</dbReference>
<feature type="compositionally biased region" description="Polar residues" evidence="1">
    <location>
        <begin position="132"/>
        <end position="142"/>
    </location>
</feature>
<dbReference type="InterPro" id="IPR036869">
    <property type="entry name" value="J_dom_sf"/>
</dbReference>
<evidence type="ECO:0000256" key="1">
    <source>
        <dbReference type="SAM" id="MobiDB-lite"/>
    </source>
</evidence>
<evidence type="ECO:0000313" key="4">
    <source>
        <dbReference type="Proteomes" id="UP000187406"/>
    </source>
</evidence>
<keyword evidence="4" id="KW-1185">Reference proteome</keyword>
<comment type="caution">
    <text evidence="3">The sequence shown here is derived from an EMBL/GenBank/DDBJ whole genome shotgun (WGS) entry which is preliminary data.</text>
</comment>
<dbReference type="Proteomes" id="UP000187406">
    <property type="component" value="Unassembled WGS sequence"/>
</dbReference>
<dbReference type="PANTHER" id="PTHR47374">
    <property type="entry name" value="ENDOSOME ANTIGEN-LIKE PROTEIN, PUTATIVE (DUF3444)-RELATED"/>
    <property type="match status" value="1"/>
</dbReference>
<feature type="compositionally biased region" description="Polar residues" evidence="1">
    <location>
        <begin position="149"/>
        <end position="173"/>
    </location>
</feature>
<proteinExistence type="predicted"/>
<gene>
    <name evidence="3" type="ORF">CFOL_v3_03720</name>
</gene>
<name>A0A1Q3AWU5_CEPFO</name>
<dbReference type="SUPFAM" id="SSF46565">
    <property type="entry name" value="Chaperone J-domain"/>
    <property type="match status" value="1"/>
</dbReference>
<dbReference type="OrthoDB" id="1911590at2759"/>